<protein>
    <submittedName>
        <fullName evidence="1">Uncharacterized protein</fullName>
    </submittedName>
</protein>
<name>A0A674AYQ4_SALTR</name>
<keyword evidence="2" id="KW-1185">Reference proteome</keyword>
<dbReference type="Proteomes" id="UP000472277">
    <property type="component" value="Chromosome 12"/>
</dbReference>
<proteinExistence type="predicted"/>
<dbReference type="InterPro" id="IPR036671">
    <property type="entry name" value="DPH_MB_sf"/>
</dbReference>
<dbReference type="AlphaFoldDB" id="A0A674AYQ4"/>
<reference evidence="1" key="2">
    <citation type="submission" date="2025-09" db="UniProtKB">
        <authorList>
            <consortium name="Ensembl"/>
        </authorList>
    </citation>
    <scope>IDENTIFICATION</scope>
</reference>
<dbReference type="SUPFAM" id="SSF144217">
    <property type="entry name" value="CSL zinc finger"/>
    <property type="match status" value="1"/>
</dbReference>
<organism evidence="1 2">
    <name type="scientific">Salmo trutta</name>
    <name type="common">Brown trout</name>
    <dbReference type="NCBI Taxonomy" id="8032"/>
    <lineage>
        <taxon>Eukaryota</taxon>
        <taxon>Metazoa</taxon>
        <taxon>Chordata</taxon>
        <taxon>Craniata</taxon>
        <taxon>Vertebrata</taxon>
        <taxon>Euteleostomi</taxon>
        <taxon>Actinopterygii</taxon>
        <taxon>Neopterygii</taxon>
        <taxon>Teleostei</taxon>
        <taxon>Protacanthopterygii</taxon>
        <taxon>Salmoniformes</taxon>
        <taxon>Salmonidae</taxon>
        <taxon>Salmoninae</taxon>
        <taxon>Salmo</taxon>
    </lineage>
</organism>
<dbReference type="InParanoid" id="A0A674AYQ4"/>
<evidence type="ECO:0000313" key="1">
    <source>
        <dbReference type="Ensembl" id="ENSSTUP00000063666.1"/>
    </source>
</evidence>
<reference evidence="1" key="1">
    <citation type="submission" date="2025-08" db="UniProtKB">
        <authorList>
            <consortium name="Ensembl"/>
        </authorList>
    </citation>
    <scope>IDENTIFICATION</scope>
</reference>
<sequence>MQLCHICVCREIHSEELYLYSCPHSPNYTILMRQCMNMESMTLCLECPLIIKVINC</sequence>
<accession>A0A674AYQ4</accession>
<evidence type="ECO:0000313" key="2">
    <source>
        <dbReference type="Proteomes" id="UP000472277"/>
    </source>
</evidence>
<dbReference type="Ensembl" id="ENSSTUT00000067178.1">
    <property type="protein sequence ID" value="ENSSTUP00000063666.1"/>
    <property type="gene ID" value="ENSSTUG00000027599.1"/>
</dbReference>